<evidence type="ECO:0000313" key="2">
    <source>
        <dbReference type="EMBL" id="CAI3629449.1"/>
    </source>
</evidence>
<reference evidence="2" key="2">
    <citation type="submission" date="2022-10" db="EMBL/GenBank/DDBJ databases">
        <authorList>
            <person name="Aires J."/>
            <person name="Mesa V."/>
        </authorList>
    </citation>
    <scope>NUCLEOTIDE SEQUENCE</scope>
    <source>
        <strain evidence="2">Clostridium neonatale JD116</strain>
    </source>
</reference>
<protein>
    <submittedName>
        <fullName evidence="1">Uncharacterized protein</fullName>
    </submittedName>
</protein>
<comment type="caution">
    <text evidence="1">The sequence shown here is derived from an EMBL/GenBank/DDBJ whole genome shotgun (WGS) entry which is preliminary data.</text>
</comment>
<dbReference type="Proteomes" id="UP000789738">
    <property type="component" value="Unassembled WGS sequence"/>
</dbReference>
<reference evidence="1" key="1">
    <citation type="submission" date="2021-10" db="EMBL/GenBank/DDBJ databases">
        <authorList>
            <person name="Mesa V."/>
        </authorList>
    </citation>
    <scope>NUCLEOTIDE SEQUENCE</scope>
    <source>
        <strain evidence="1">CC3_PB</strain>
    </source>
</reference>
<gene>
    <name evidence="2" type="ORF">CNEO2_440021</name>
    <name evidence="1" type="ORF">CNEO_10421</name>
</gene>
<dbReference type="RefSeq" id="WP_210885436.1">
    <property type="nucleotide sequence ID" value="NZ_CAKJVE010000001.1"/>
</dbReference>
<dbReference type="Proteomes" id="UP001189143">
    <property type="component" value="Unassembled WGS sequence"/>
</dbReference>
<organism evidence="1 3">
    <name type="scientific">Clostridium neonatale</name>
    <dbReference type="NCBI Taxonomy" id="137838"/>
    <lineage>
        <taxon>Bacteria</taxon>
        <taxon>Bacillati</taxon>
        <taxon>Bacillota</taxon>
        <taxon>Clostridia</taxon>
        <taxon>Eubacteriales</taxon>
        <taxon>Clostridiaceae</taxon>
        <taxon>Clostridium</taxon>
    </lineage>
</organism>
<evidence type="ECO:0000313" key="1">
    <source>
        <dbReference type="EMBL" id="CAG9701955.1"/>
    </source>
</evidence>
<accession>A0AA86JK86</accession>
<evidence type="ECO:0000313" key="3">
    <source>
        <dbReference type="Proteomes" id="UP000789738"/>
    </source>
</evidence>
<proteinExistence type="predicted"/>
<dbReference type="EMBL" id="CAMTCP010000242">
    <property type="protein sequence ID" value="CAI3629449.1"/>
    <property type="molecule type" value="Genomic_DNA"/>
</dbReference>
<name>A0AA86JK86_9CLOT</name>
<sequence length="868" mass="99458">MKRFKRHITFILFMTICFSFIHTNKVYAYSLSASPSHLTTNKDVTKISLPTLPVDCYVLYTSRESDTPSQSQMWRIPANYPNIQDYNICGTWYLHVYVPSTGDRATFGPYQKEITPPIVPVFQCKTTGVWEGKWASDPTLTYASFDVATQGDQGNSERDTINNTDSYFQSGVDYIEVWDTLNGVDKLLGKVNASSTSFTVQGIGWHKLWAKAVDKVGNESDWGIYEFGLGPEGEIPDPEEPDIPSGKLGVIKFNPNETKWTNKGKTGEGEGAYPVEVYYTGDNPYKTKGTATIEKEKTDDEGNTTTVTSKKSITVEFPLEYIEVTGDAEDTVDGDRGMVYIEQEGEGQSLHGEGFWGDAEYDEPSDCVDVDYDEPDNPVGDSGKYDIDWTRPEFTVSPKPKKEWRNDTLYDVDVEIYDELSGIDTGTIELDDISHYQRDETINVNGGGDQDFSHTFELDDGIYSISIDAVDIATNDYDKTYKTYYIDGTEPEIDFNIKEQIFSEDAGAIRKPSILGYDDSFYGKLTCTDNLSGVKSIQYKWTYGNKKPTNGYTRIYTSQDTYYDRYQEVEINEIEKPVGDNLYLHVEVYDVAGNYKYECFGPYEDPIKLVDFQITDIRDPRWIDVFWNDTLYQDYKNFSYKVNQMPIDEETHPTLRNALPKKGYAFYFDITSEYLYREYDRIEITPTFYYIDGIKRIRADAYYSNYNNPLVKFGSLLDDSEIYIDTERYGNVLIGGYNKLTLTKGVRICKGREWLGDNGWKDEIQYRDGKIQWWYGKYFIPSSTFFVKAGDKPLPMNRLVNGDILINFEIIAYKNGVETLSISQIYNYTKQRWEVEGGPKNNKYLIGDVIMHNAKYGVNSDKNISVIH</sequence>
<dbReference type="EMBL" id="CAKJVE010000001">
    <property type="protein sequence ID" value="CAG9701955.1"/>
    <property type="molecule type" value="Genomic_DNA"/>
</dbReference>
<dbReference type="AlphaFoldDB" id="A0AA86JK86"/>